<name>A0A0G0CYW7_9BACT</name>
<accession>A0A0G0CYW7</accession>
<sequence>MNIYKLRRTSKAFYKSIVSIFCPILNDTVYFTSEGYNHLLYESYDRPRNINEQYLKLINLQYAPDVIKKASLISETRKVKRRVKNKLKDAIHYELVYEVNLGKKIRVIVEKIGSGKPKFRSIMPHNKKSKKRS</sequence>
<dbReference type="EMBL" id="LBQX01000029">
    <property type="protein sequence ID" value="KKP86223.1"/>
    <property type="molecule type" value="Genomic_DNA"/>
</dbReference>
<dbReference type="AlphaFoldDB" id="A0A0G0CYW7"/>
<proteinExistence type="predicted"/>
<gene>
    <name evidence="1" type="ORF">UR89_C0029G0008</name>
</gene>
<evidence type="ECO:0000313" key="1">
    <source>
        <dbReference type="EMBL" id="KKP86223.1"/>
    </source>
</evidence>
<protein>
    <submittedName>
        <fullName evidence="1">Uncharacterized protein</fullName>
    </submittedName>
</protein>
<dbReference type="Proteomes" id="UP000034536">
    <property type="component" value="Unassembled WGS sequence"/>
</dbReference>
<organism evidence="1 2">
    <name type="scientific">Candidatus Roizmanbacteria bacterium GW2011_GWA2_35_8</name>
    <dbReference type="NCBI Taxonomy" id="1618479"/>
    <lineage>
        <taxon>Bacteria</taxon>
        <taxon>Candidatus Roizmaniibacteriota</taxon>
    </lineage>
</organism>
<reference evidence="1 2" key="1">
    <citation type="journal article" date="2015" name="Nature">
        <title>rRNA introns, odd ribosomes, and small enigmatic genomes across a large radiation of phyla.</title>
        <authorList>
            <person name="Brown C.T."/>
            <person name="Hug L.A."/>
            <person name="Thomas B.C."/>
            <person name="Sharon I."/>
            <person name="Castelle C.J."/>
            <person name="Singh A."/>
            <person name="Wilkins M.J."/>
            <person name="Williams K.H."/>
            <person name="Banfield J.F."/>
        </authorList>
    </citation>
    <scope>NUCLEOTIDE SEQUENCE [LARGE SCALE GENOMIC DNA]</scope>
</reference>
<comment type="caution">
    <text evidence="1">The sequence shown here is derived from an EMBL/GenBank/DDBJ whole genome shotgun (WGS) entry which is preliminary data.</text>
</comment>
<evidence type="ECO:0000313" key="2">
    <source>
        <dbReference type="Proteomes" id="UP000034536"/>
    </source>
</evidence>